<dbReference type="Pfam" id="PF13018">
    <property type="entry name" value="ESPR"/>
    <property type="match status" value="1"/>
</dbReference>
<keyword evidence="2" id="KW-1133">Transmembrane helix</keyword>
<accession>A0A433SFT0</accession>
<keyword evidence="2" id="KW-0812">Transmembrane</keyword>
<dbReference type="Proteomes" id="UP000286947">
    <property type="component" value="Unassembled WGS sequence"/>
</dbReference>
<feature type="region of interest" description="Disordered" evidence="1">
    <location>
        <begin position="1006"/>
        <end position="1025"/>
    </location>
</feature>
<reference evidence="4 5" key="1">
    <citation type="submission" date="2018-01" db="EMBL/GenBank/DDBJ databases">
        <title>Saezia sanguinis gen. nov., sp. nov., in the order Burkholderiales isolated from human blood.</title>
        <authorList>
            <person name="Medina-Pascual M.J."/>
            <person name="Valdezate S."/>
            <person name="Monzon S."/>
            <person name="Cuesta I."/>
            <person name="Carrasco G."/>
            <person name="Villalon P."/>
            <person name="Saez-Nieto J.A."/>
        </authorList>
    </citation>
    <scope>NUCLEOTIDE SEQUENCE [LARGE SCALE GENOMIC DNA]</scope>
    <source>
        <strain evidence="4 5">CNM695-12</strain>
    </source>
</reference>
<dbReference type="GO" id="GO:0016787">
    <property type="term" value="F:hydrolase activity"/>
    <property type="evidence" value="ECO:0007669"/>
    <property type="project" value="UniProtKB-KW"/>
</dbReference>
<dbReference type="EC" id="3.1.-.-" evidence="4"/>
<organism evidence="4 5">
    <name type="scientific">Saezia sanguinis</name>
    <dbReference type="NCBI Taxonomy" id="1965230"/>
    <lineage>
        <taxon>Bacteria</taxon>
        <taxon>Pseudomonadati</taxon>
        <taxon>Pseudomonadota</taxon>
        <taxon>Betaproteobacteria</taxon>
        <taxon>Burkholderiales</taxon>
        <taxon>Saeziaceae</taxon>
        <taxon>Saezia</taxon>
    </lineage>
</organism>
<feature type="transmembrane region" description="Helical" evidence="2">
    <location>
        <begin position="50"/>
        <end position="70"/>
    </location>
</feature>
<dbReference type="RefSeq" id="WP_126977100.1">
    <property type="nucleotide sequence ID" value="NZ_PQSP01000001.1"/>
</dbReference>
<dbReference type="InterPro" id="IPR025157">
    <property type="entry name" value="Hemagglutinin_rpt"/>
</dbReference>
<dbReference type="SUPFAM" id="SSF51126">
    <property type="entry name" value="Pectin lyase-like"/>
    <property type="match status" value="1"/>
</dbReference>
<evidence type="ECO:0000313" key="5">
    <source>
        <dbReference type="Proteomes" id="UP000286947"/>
    </source>
</evidence>
<keyword evidence="4" id="KW-0378">Hydrolase</keyword>
<evidence type="ECO:0000259" key="3">
    <source>
        <dbReference type="SMART" id="SM00912"/>
    </source>
</evidence>
<feature type="domain" description="Filamentous haemagglutinin FhaB/tRNA nuclease CdiA-like TPS" evidence="3">
    <location>
        <begin position="88"/>
        <end position="208"/>
    </location>
</feature>
<dbReference type="InterPro" id="IPR012334">
    <property type="entry name" value="Pectin_lyas_fold"/>
</dbReference>
<keyword evidence="5" id="KW-1185">Reference proteome</keyword>
<dbReference type="EMBL" id="PQSP01000001">
    <property type="protein sequence ID" value="RUS67588.1"/>
    <property type="molecule type" value="Genomic_DNA"/>
</dbReference>
<dbReference type="InterPro" id="IPR011050">
    <property type="entry name" value="Pectin_lyase_fold/virulence"/>
</dbReference>
<dbReference type="SMART" id="SM00912">
    <property type="entry name" value="Haemagg_act"/>
    <property type="match status" value="1"/>
</dbReference>
<evidence type="ECO:0000256" key="1">
    <source>
        <dbReference type="SAM" id="MobiDB-lite"/>
    </source>
</evidence>
<comment type="caution">
    <text evidence="4">The sequence shown here is derived from an EMBL/GenBank/DDBJ whole genome shotgun (WGS) entry which is preliminary data.</text>
</comment>
<sequence length="2062" mass="214904">MNRQCYRTIFSVIRNQFMAVQETATSLGKGKHGGSKPAVAKRRSLKLKQLALAMLLGIGSMHGAIAQIVADPNAANQHRPNVTTPPNSNGVPVVNITAPSAAGVSRNLYHQFDVQQQGAVLNNSVFNTQTQLGGWIQGNPNLAGGAARVILNEVTSGNPSLLRGYIEVGGQRAEVVIANPAGISVNGGGFINAAGVTLTTGRPQFNQFGNLESYRVAGGAINISGDGLDTSTADYTRLIARAVEVNAGLWANDLSVTAGTGTIAPDATPIQLTVEDEDGKPLYAIDVAYLGGMYAGKISLVGTESGVGVRNAGHIGASAGQVAITTEGQLLNTGTVNAMGSGASIQVAAAGNIDNIGTITSQGNLQVQSQQQLNNRGLIDGESALVSAQTINNVGTGRIYGTHLAVQADTLNNHEETVDGQTQAAVIAARSRLDIGAREVHNQENAYIYSAGDMVIGGILDVNRLAQGKAELIQNDGAKIESAGNMWLQAQQISNTNSNYTWEYETEALNNGNTITQVAYDPSKPFDVTEVKIVRYGQVLNIAFTSVGQLWQELRVTPENSQVLFPDGRRASAIYILDTRQTSYTPVTVTSQPGEILSGGQMVLDGDLLNDRSRIQAGGTLATTGSVQVEDAQENQYIQRSGTWRLWIMEDDHISSSNTGVLSDRVNNTLVSLTVATPQSHTAITDGGLSVPNNAFYKVIPGSNSNYLIETDPRFANYATWLTSDYMLTSLGLDPSLVQKRLGDGFYEQQLIREQVGELTGFRFLAGYSSDEEQYRALMNAGVEFAQAYGLTVGVELTAEQMAQLTTDIVWLVSQDVAMADGSVETVLVPKVYARNGTSIVTPDGSLLSGNNVLVASADNTPITLNNSATIAARQSMVMDVEHMQNNVGQIHANDLYIHSATDIDNVGGTLSANNSLVLDADRNINVASTVVNGQNINGHFTEVGNVGGVYLTGDTAGGQLVMQAGQDINLNAALIANASQDGTTTLAAGQDINIGTVTTEYQQTLSSRSSSRRHSVTSSGSQEVGSVIQTTGDLNMVAGNALTVRGSSLTSDAGAINANADSITIEAARSTENLSQYNRHSSSMGLMNITSTTRSERNEGTVDSSNLSAERINLASNQDLNIIGSNVVATHDVNLSSAQGDVNIVAGTGNLMQYEYERTKSSGLSYTAGLSGLSLTYGIQQDTSKDRITSDYAVGSTVGSLEGNVNVSAQNGNYNQVGSDVIALNGDINVIAQDINVVEARESSYRERSEESKSTGFTIGIGGPGSTAVSIVQNAATMATRVEQADSSRMRNLAAGAVALNVYNNSDKLAAEYDMAKDSLAAIGRGDLAGAIPNTGFKISAGVTTSKSETSSTQNTQTAAGSTMQANNINLVATGKPNSTTGESEGGNITIRGSDITGSQDVLLAANNQVNILAASNTDDFESDSRKTSGSFGVSLGVDAKGGVNLGANIGLGLGKGSENSSEQTWTNSHVTAGNTMTIISGGDTNIIGGQVAGETVRANVGGDLNIESLQDTYSYESSKSNTNVGVNVGVAITPAGLAPTGGGSLSMSRQNVESDYASVSEYSGIMAGDGGFDVTVGGNTDLKGAVIASTQEAVDNNRNQFTTGSLTTSDIVNTSSYDATGSSSSASVSLDAKGSWNGVANSSGNYRDNGSDNSVTVSGISAGQITITDEAEQQRRTGQAAEEAVAAVNDSVRTGQGENTLERVDTGKISAQTQASVEIMSEFNSQFKQASNTYLKNQLAEATKLRDQAKTLSDSDPNKQILLSRADQIENVWGANGSGRIALTAIVGAVSGNLTGSGTEILQGAAVNAIQSLAAHEIKELTDNYLEGNSAARAALHSILACGGAAAQGGDCGSGALGGAASVVINELIGGNANNLTEEQKTQRANLVESLVTGVTNIVGGDGQMAGLAARIETENNQLSHSNATEYPVRGDLYQIDQIIDCPQGGGKCIVINKRPDDPIWGGYGDGVPNNVAREISEEQYLQYVAEGKAPPRNLEEVGLLSPGLLSAGMSMDAGPLTLWFSAFLDAGGENPITGKPITSEERKALWINLIEQKVMSPAP</sequence>
<dbReference type="InterPro" id="IPR008638">
    <property type="entry name" value="FhaB/CdiA-like_TPS"/>
</dbReference>
<proteinExistence type="predicted"/>
<dbReference type="Pfam" id="PF05860">
    <property type="entry name" value="TPS"/>
    <property type="match status" value="1"/>
</dbReference>
<protein>
    <submittedName>
        <fullName evidence="4">tRNA nuclease CdiA-2</fullName>
        <ecNumber evidence="4">3.1.-.-</ecNumber>
    </submittedName>
</protein>
<evidence type="ECO:0000256" key="2">
    <source>
        <dbReference type="SAM" id="Phobius"/>
    </source>
</evidence>
<keyword evidence="2" id="KW-0472">Membrane</keyword>
<name>A0A433SFT0_9BURK</name>
<dbReference type="NCBIfam" id="TIGR01901">
    <property type="entry name" value="adhes_NPXG"/>
    <property type="match status" value="1"/>
</dbReference>
<gene>
    <name evidence="4" type="primary">cdiA2_1</name>
    <name evidence="4" type="ORF">CUZ56_00062</name>
</gene>
<evidence type="ECO:0000313" key="4">
    <source>
        <dbReference type="EMBL" id="RUS67588.1"/>
    </source>
</evidence>
<dbReference type="Pfam" id="PF13332">
    <property type="entry name" value="Fil_haemagg_2"/>
    <property type="match status" value="4"/>
</dbReference>
<dbReference type="InterPro" id="IPR024973">
    <property type="entry name" value="ESPR"/>
</dbReference>
<dbReference type="OrthoDB" id="5666689at2"/>
<dbReference type="Gene3D" id="2.160.20.10">
    <property type="entry name" value="Single-stranded right-handed beta-helix, Pectin lyase-like"/>
    <property type="match status" value="1"/>
</dbReference>